<dbReference type="RefSeq" id="WP_051713565.1">
    <property type="nucleotide sequence ID" value="NZ_JAVRFB010000004.1"/>
</dbReference>
<evidence type="ECO:0000313" key="1">
    <source>
        <dbReference type="EMBL" id="MDT0401773.1"/>
    </source>
</evidence>
<name>A0ABU2QBF1_9ACTN</name>
<gene>
    <name evidence="1" type="ORF">RM528_07880</name>
</gene>
<accession>A0ABU2QBF1</accession>
<organism evidence="1 2">
    <name type="scientific">Streptomyces edwardsiae</name>
    <dbReference type="NCBI Taxonomy" id="3075527"/>
    <lineage>
        <taxon>Bacteria</taxon>
        <taxon>Bacillati</taxon>
        <taxon>Actinomycetota</taxon>
        <taxon>Actinomycetes</taxon>
        <taxon>Kitasatosporales</taxon>
        <taxon>Streptomycetaceae</taxon>
        <taxon>Streptomyces</taxon>
    </lineage>
</organism>
<sequence>MTMRRLNARLIAALDVPDRDEDLVAAVGRASTEVRGRPVRLRAVAFPPDTASGVWIDCAEFDLLAYEKHTDPGHQLVIIGHELWHMFQGHRSSLTEHGAIATRARNPSAAGSLEHLVTLLSEGEADASPVVGHGDLGLHVAMRADAGEAHQEGEAEIFGVRFATTVRTALTEARSSADLEDLAGRIRGSLAHRIRGF</sequence>
<evidence type="ECO:0000313" key="2">
    <source>
        <dbReference type="Proteomes" id="UP001180503"/>
    </source>
</evidence>
<reference evidence="2" key="1">
    <citation type="submission" date="2023-07" db="EMBL/GenBank/DDBJ databases">
        <title>30 novel species of actinomycetes from the DSMZ collection.</title>
        <authorList>
            <person name="Nouioui I."/>
        </authorList>
    </citation>
    <scope>NUCLEOTIDE SEQUENCE [LARGE SCALE GENOMIC DNA]</scope>
    <source>
        <strain evidence="2">DSM 41635</strain>
    </source>
</reference>
<comment type="caution">
    <text evidence="1">The sequence shown here is derived from an EMBL/GenBank/DDBJ whole genome shotgun (WGS) entry which is preliminary data.</text>
</comment>
<protein>
    <submittedName>
        <fullName evidence="1">Toxin-antitoxin system, toxin component</fullName>
    </submittedName>
</protein>
<dbReference type="Proteomes" id="UP001180503">
    <property type="component" value="Unassembled WGS sequence"/>
</dbReference>
<dbReference type="EMBL" id="JAVRFB010000004">
    <property type="protein sequence ID" value="MDT0401773.1"/>
    <property type="molecule type" value="Genomic_DNA"/>
</dbReference>
<proteinExistence type="predicted"/>